<sequence length="65" mass="7233">FSERLITQENLISTRKQSKGGFSVRLVQGQPAAADWKSSRSGFLVGLRFEGVSMWERCTVKGGRT</sequence>
<evidence type="ECO:0000313" key="1">
    <source>
        <dbReference type="EMBL" id="ECT2646763.1"/>
    </source>
</evidence>
<comment type="caution">
    <text evidence="1">The sequence shown here is derived from an EMBL/GenBank/DDBJ whole genome shotgun (WGS) entry which is preliminary data.</text>
</comment>
<dbReference type="AlphaFoldDB" id="A0A600BT90"/>
<gene>
    <name evidence="1" type="ORF">DY580_23945</name>
</gene>
<proteinExistence type="predicted"/>
<protein>
    <submittedName>
        <fullName evidence="1">Uncharacterized protein</fullName>
    </submittedName>
</protein>
<dbReference type="EMBL" id="AAKMFH010000088">
    <property type="protein sequence ID" value="ECT2646763.1"/>
    <property type="molecule type" value="Genomic_DNA"/>
</dbReference>
<name>A0A600BT90_SALTM</name>
<reference evidence="1" key="1">
    <citation type="submission" date="2018-08" db="EMBL/GenBank/DDBJ databases">
        <authorList>
            <consortium name="NARMS: The National Antimicrobial Resistance Monitoring System"/>
        </authorList>
    </citation>
    <scope>NUCLEOTIDE SEQUENCE</scope>
    <source>
        <strain evidence="1">FSIS11812714</strain>
    </source>
</reference>
<feature type="non-terminal residue" evidence="1">
    <location>
        <position position="1"/>
    </location>
</feature>
<accession>A0A600BT90</accession>
<organism evidence="1">
    <name type="scientific">Salmonella typhimurium</name>
    <dbReference type="NCBI Taxonomy" id="90371"/>
    <lineage>
        <taxon>Bacteria</taxon>
        <taxon>Pseudomonadati</taxon>
        <taxon>Pseudomonadota</taxon>
        <taxon>Gammaproteobacteria</taxon>
        <taxon>Enterobacterales</taxon>
        <taxon>Enterobacteriaceae</taxon>
        <taxon>Salmonella</taxon>
    </lineage>
</organism>